<comment type="caution">
    <text evidence="2">The sequence shown here is derived from an EMBL/GenBank/DDBJ whole genome shotgun (WGS) entry which is preliminary data.</text>
</comment>
<feature type="signal peptide" evidence="1">
    <location>
        <begin position="1"/>
        <end position="19"/>
    </location>
</feature>
<reference evidence="2" key="1">
    <citation type="submission" date="2021-07" db="EMBL/GenBank/DDBJ databases">
        <authorList>
            <person name="Branca A.L. A."/>
        </authorList>
    </citation>
    <scope>NUCLEOTIDE SEQUENCE</scope>
</reference>
<evidence type="ECO:0000256" key="1">
    <source>
        <dbReference type="SAM" id="SignalP"/>
    </source>
</evidence>
<dbReference type="InterPro" id="IPR052998">
    <property type="entry name" value="Hetero-Diels-Alderase-like"/>
</dbReference>
<dbReference type="SUPFAM" id="SSF63829">
    <property type="entry name" value="Calcium-dependent phosphotriesterase"/>
    <property type="match status" value="1"/>
</dbReference>
<proteinExistence type="predicted"/>
<evidence type="ECO:0000313" key="3">
    <source>
        <dbReference type="Proteomes" id="UP001153618"/>
    </source>
</evidence>
<dbReference type="Gene3D" id="2.120.10.30">
    <property type="entry name" value="TolB, C-terminal domain"/>
    <property type="match status" value="1"/>
</dbReference>
<sequence length="316" mass="34482">MATVVRFLVFLVQALPSLGLLQSPNIRELYRFPNGTWLENIAVRPNGNLLITDATTSSLWGIPPSTDSIRSSPRLVHHFDEAKDMGGIAELTPDTYAVIASNSVWKIDLSKDRHSPSPVRIADIPAGFLNGMAALDGGNAVVISDSRLGLAWYLNVQSGNYSISHQHETMQANSDLGMLIGVNGLKIMDDYMYYSNSPKQIFCRVRIDTRTSRAMGPYEIISYNTLADDFAIDPRRIGYLASWTNNEIIKVYPDGLHEVVAGAEYSRVLMSATAAAFGRTQSDRHVLYVTTGGETGPPVHDTASLGGKVMAVFIGS</sequence>
<dbReference type="EMBL" id="CAJVOS010000049">
    <property type="protein sequence ID" value="CAG8212417.1"/>
    <property type="molecule type" value="Genomic_DNA"/>
</dbReference>
<dbReference type="OrthoDB" id="9977941at2759"/>
<evidence type="ECO:0000313" key="2">
    <source>
        <dbReference type="EMBL" id="CAG8212417.1"/>
    </source>
</evidence>
<organism evidence="2 3">
    <name type="scientific">Penicillium olsonii</name>
    <dbReference type="NCBI Taxonomy" id="99116"/>
    <lineage>
        <taxon>Eukaryota</taxon>
        <taxon>Fungi</taxon>
        <taxon>Dikarya</taxon>
        <taxon>Ascomycota</taxon>
        <taxon>Pezizomycotina</taxon>
        <taxon>Eurotiomycetes</taxon>
        <taxon>Eurotiomycetidae</taxon>
        <taxon>Eurotiales</taxon>
        <taxon>Aspergillaceae</taxon>
        <taxon>Penicillium</taxon>
    </lineage>
</organism>
<dbReference type="AlphaFoldDB" id="A0A9W4N101"/>
<dbReference type="PANTHER" id="PTHR42060">
    <property type="entry name" value="NHL REPEAT-CONTAINING PROTEIN-RELATED"/>
    <property type="match status" value="1"/>
</dbReference>
<name>A0A9W4N101_PENOL</name>
<keyword evidence="3" id="KW-1185">Reference proteome</keyword>
<feature type="chain" id="PRO_5040933051" evidence="1">
    <location>
        <begin position="20"/>
        <end position="316"/>
    </location>
</feature>
<protein>
    <submittedName>
        <fullName evidence="2">Uncharacterized protein</fullName>
    </submittedName>
</protein>
<keyword evidence="1" id="KW-0732">Signal</keyword>
<dbReference type="InterPro" id="IPR011042">
    <property type="entry name" value="6-blade_b-propeller_TolB-like"/>
</dbReference>
<dbReference type="PANTHER" id="PTHR42060:SF1">
    <property type="entry name" value="NHL REPEAT-CONTAINING PROTEIN"/>
    <property type="match status" value="1"/>
</dbReference>
<dbReference type="Proteomes" id="UP001153618">
    <property type="component" value="Unassembled WGS sequence"/>
</dbReference>
<gene>
    <name evidence="2" type="ORF">POLS_LOCUS7857</name>
</gene>
<accession>A0A9W4N101</accession>